<evidence type="ECO:0000313" key="3">
    <source>
        <dbReference type="Proteomes" id="UP001187531"/>
    </source>
</evidence>
<name>A0AA88HC19_ARTSF</name>
<organism evidence="2 3">
    <name type="scientific">Artemia franciscana</name>
    <name type="common">Brine shrimp</name>
    <name type="synonym">Artemia sanfranciscana</name>
    <dbReference type="NCBI Taxonomy" id="6661"/>
    <lineage>
        <taxon>Eukaryota</taxon>
        <taxon>Metazoa</taxon>
        <taxon>Ecdysozoa</taxon>
        <taxon>Arthropoda</taxon>
        <taxon>Crustacea</taxon>
        <taxon>Branchiopoda</taxon>
        <taxon>Anostraca</taxon>
        <taxon>Artemiidae</taxon>
        <taxon>Artemia</taxon>
    </lineage>
</organism>
<dbReference type="Gene3D" id="3.10.10.10">
    <property type="entry name" value="HIV Type 1 Reverse Transcriptase, subunit A, domain 1"/>
    <property type="match status" value="1"/>
</dbReference>
<dbReference type="InterPro" id="IPR043128">
    <property type="entry name" value="Rev_trsase/Diguanyl_cyclase"/>
</dbReference>
<evidence type="ECO:0000259" key="1">
    <source>
        <dbReference type="Pfam" id="PF00078"/>
    </source>
</evidence>
<accession>A0AA88HC19</accession>
<feature type="non-terminal residue" evidence="2">
    <location>
        <position position="117"/>
    </location>
</feature>
<feature type="domain" description="Reverse transcriptase" evidence="1">
    <location>
        <begin position="34"/>
        <end position="104"/>
    </location>
</feature>
<dbReference type="CDD" id="cd01647">
    <property type="entry name" value="RT_LTR"/>
    <property type="match status" value="1"/>
</dbReference>
<dbReference type="Gene3D" id="3.30.70.270">
    <property type="match status" value="1"/>
</dbReference>
<reference evidence="2" key="1">
    <citation type="submission" date="2023-07" db="EMBL/GenBank/DDBJ databases">
        <title>Chromosome-level genome assembly of Artemia franciscana.</title>
        <authorList>
            <person name="Jo E."/>
        </authorList>
    </citation>
    <scope>NUCLEOTIDE SEQUENCE</scope>
    <source>
        <tissue evidence="2">Whole body</tissue>
    </source>
</reference>
<dbReference type="GO" id="GO:0071897">
    <property type="term" value="P:DNA biosynthetic process"/>
    <property type="evidence" value="ECO:0007669"/>
    <property type="project" value="UniProtKB-ARBA"/>
</dbReference>
<gene>
    <name evidence="2" type="ORF">QYM36_014290</name>
</gene>
<dbReference type="PANTHER" id="PTHR24559">
    <property type="entry name" value="TRANSPOSON TY3-I GAG-POL POLYPROTEIN"/>
    <property type="match status" value="1"/>
</dbReference>
<dbReference type="InterPro" id="IPR053134">
    <property type="entry name" value="RNA-dir_DNA_polymerase"/>
</dbReference>
<dbReference type="SUPFAM" id="SSF56672">
    <property type="entry name" value="DNA/RNA polymerases"/>
    <property type="match status" value="1"/>
</dbReference>
<comment type="caution">
    <text evidence="2">The sequence shown here is derived from an EMBL/GenBank/DDBJ whole genome shotgun (WGS) entry which is preliminary data.</text>
</comment>
<keyword evidence="3" id="KW-1185">Reference proteome</keyword>
<dbReference type="InterPro" id="IPR000477">
    <property type="entry name" value="RT_dom"/>
</dbReference>
<dbReference type="Pfam" id="PF00078">
    <property type="entry name" value="RVT_1"/>
    <property type="match status" value="1"/>
</dbReference>
<sequence>MRLGMCLKKKLHTLLEARIIKEGDGPYAAPVILIKKKNGEYRMAVDYRKLKIDTVKDCYSLPLIQDILDRMANIRCFSVTDFISGFYQVPVDPNDRDKTGFIGPFGLFRFKPAPSGL</sequence>
<dbReference type="Proteomes" id="UP001187531">
    <property type="component" value="Unassembled WGS sequence"/>
</dbReference>
<dbReference type="AlphaFoldDB" id="A0AA88HC19"/>
<dbReference type="PANTHER" id="PTHR24559:SF435">
    <property type="entry name" value="RIBONUCLEASE H"/>
    <property type="match status" value="1"/>
</dbReference>
<protein>
    <recommendedName>
        <fullName evidence="1">Reverse transcriptase domain-containing protein</fullName>
    </recommendedName>
</protein>
<proteinExistence type="predicted"/>
<evidence type="ECO:0000313" key="2">
    <source>
        <dbReference type="EMBL" id="KAK2708638.1"/>
    </source>
</evidence>
<dbReference type="EMBL" id="JAVRJZ010000018">
    <property type="protein sequence ID" value="KAK2708638.1"/>
    <property type="molecule type" value="Genomic_DNA"/>
</dbReference>
<dbReference type="InterPro" id="IPR043502">
    <property type="entry name" value="DNA/RNA_pol_sf"/>
</dbReference>